<reference evidence="1 2" key="1">
    <citation type="journal article" date="2018" name="Sci. Rep.">
        <title>Genomic signatures of local adaptation to the degree of environmental predictability in rotifers.</title>
        <authorList>
            <person name="Franch-Gras L."/>
            <person name="Hahn C."/>
            <person name="Garcia-Roger E.M."/>
            <person name="Carmona M.J."/>
            <person name="Serra M."/>
            <person name="Gomez A."/>
        </authorList>
    </citation>
    <scope>NUCLEOTIDE SEQUENCE [LARGE SCALE GENOMIC DNA]</scope>
    <source>
        <strain evidence="1">HYR1</strain>
    </source>
</reference>
<dbReference type="OrthoDB" id="10594800at2759"/>
<dbReference type="AlphaFoldDB" id="A0A3M7P4P5"/>
<comment type="caution">
    <text evidence="1">The sequence shown here is derived from an EMBL/GenBank/DDBJ whole genome shotgun (WGS) entry which is preliminary data.</text>
</comment>
<organism evidence="1 2">
    <name type="scientific">Brachionus plicatilis</name>
    <name type="common">Marine rotifer</name>
    <name type="synonym">Brachionus muelleri</name>
    <dbReference type="NCBI Taxonomy" id="10195"/>
    <lineage>
        <taxon>Eukaryota</taxon>
        <taxon>Metazoa</taxon>
        <taxon>Spiralia</taxon>
        <taxon>Gnathifera</taxon>
        <taxon>Rotifera</taxon>
        <taxon>Eurotatoria</taxon>
        <taxon>Monogononta</taxon>
        <taxon>Pseudotrocha</taxon>
        <taxon>Ploima</taxon>
        <taxon>Brachionidae</taxon>
        <taxon>Brachionus</taxon>
    </lineage>
</organism>
<accession>A0A3M7P4P5</accession>
<protein>
    <submittedName>
        <fullName evidence="1">Uncharacterized protein</fullName>
    </submittedName>
</protein>
<proteinExistence type="predicted"/>
<evidence type="ECO:0000313" key="2">
    <source>
        <dbReference type="Proteomes" id="UP000276133"/>
    </source>
</evidence>
<evidence type="ECO:0000313" key="1">
    <source>
        <dbReference type="EMBL" id="RMZ94046.1"/>
    </source>
</evidence>
<gene>
    <name evidence="1" type="ORF">BpHYR1_005598</name>
</gene>
<dbReference type="EMBL" id="REGN01013345">
    <property type="protein sequence ID" value="RMZ94046.1"/>
    <property type="molecule type" value="Genomic_DNA"/>
</dbReference>
<keyword evidence="2" id="KW-1185">Reference proteome</keyword>
<name>A0A3M7P4P5_BRAPC</name>
<sequence length="139" mass="15323">MFQTSKQMMVLFFEQIAHFGVRVGFDESVGSSVGVGDGVGDGVGGDVLFSFSFGNDKSVAHGAAFFLNFHFVCSLTLVIDATKIGHNYRHWQSDDEHARQRTNAANYFSHGCFGHHVTVAKRCHGNNGVPKCGWYAREF</sequence>
<dbReference type="Proteomes" id="UP000276133">
    <property type="component" value="Unassembled WGS sequence"/>
</dbReference>